<evidence type="ECO:0000313" key="1">
    <source>
        <dbReference type="EMBL" id="ODA90554.1"/>
    </source>
</evidence>
<accession>A0A1E2SLN2</accession>
<protein>
    <submittedName>
        <fullName evidence="1">Uncharacterized protein</fullName>
    </submittedName>
</protein>
<organism evidence="1 2">
    <name type="scientific">Leifsonia xyli subsp. xyli</name>
    <dbReference type="NCBI Taxonomy" id="59736"/>
    <lineage>
        <taxon>Bacteria</taxon>
        <taxon>Bacillati</taxon>
        <taxon>Actinomycetota</taxon>
        <taxon>Actinomycetes</taxon>
        <taxon>Micrococcales</taxon>
        <taxon>Microbacteriaceae</taxon>
        <taxon>Leifsonia</taxon>
    </lineage>
</organism>
<reference evidence="1 2" key="1">
    <citation type="submission" date="2015-11" db="EMBL/GenBank/DDBJ databases">
        <authorList>
            <person name="Zhang Y."/>
            <person name="Guo Z."/>
        </authorList>
    </citation>
    <scope>NUCLEOTIDE SEQUENCE [LARGE SCALE GENOMIC DNA]</scope>
    <source>
        <strain evidence="2">gdw1</strain>
    </source>
</reference>
<proteinExistence type="predicted"/>
<sequence>MVRGRARRGRGAWAEAVGDVDAGRERPEDGRWGYDGGLLAVESLCDVDSVCDAEAGGADAATAAREGAGRPTMVRLQMAVRTSVRERRASAGPFCDRKVTKSILLKCLEAFRSFETTIYCND</sequence>
<gene>
    <name evidence="1" type="ORF">ATY41_09965</name>
</gene>
<dbReference type="AlphaFoldDB" id="A0A1E2SLN2"/>
<name>A0A1E2SLN2_LEIXY</name>
<dbReference type="EMBL" id="LNZG01000011">
    <property type="protein sequence ID" value="ODA90554.1"/>
    <property type="molecule type" value="Genomic_DNA"/>
</dbReference>
<dbReference type="Proteomes" id="UP000094426">
    <property type="component" value="Unassembled WGS sequence"/>
</dbReference>
<comment type="caution">
    <text evidence="1">The sequence shown here is derived from an EMBL/GenBank/DDBJ whole genome shotgun (WGS) entry which is preliminary data.</text>
</comment>
<evidence type="ECO:0000313" key="2">
    <source>
        <dbReference type="Proteomes" id="UP000094426"/>
    </source>
</evidence>